<organism evidence="3 4">
    <name type="scientific">Trichocladium antarcticum</name>
    <dbReference type="NCBI Taxonomy" id="1450529"/>
    <lineage>
        <taxon>Eukaryota</taxon>
        <taxon>Fungi</taxon>
        <taxon>Dikarya</taxon>
        <taxon>Ascomycota</taxon>
        <taxon>Pezizomycotina</taxon>
        <taxon>Sordariomycetes</taxon>
        <taxon>Sordariomycetidae</taxon>
        <taxon>Sordariales</taxon>
        <taxon>Chaetomiaceae</taxon>
        <taxon>Trichocladium</taxon>
    </lineage>
</organism>
<proteinExistence type="predicted"/>
<feature type="transmembrane region" description="Helical" evidence="2">
    <location>
        <begin position="56"/>
        <end position="83"/>
    </location>
</feature>
<sequence>MWGFNLRSPQPSRSAPIFNPVIEAWLDTIPPPTAEPSSGELKQWRRGNHHGLGRNAFVTCIILRAVSLVIALAATGIISSVVAGNHGQYYARDRMIPVLVMCPLVMLWNTAEFATVCFFRNRGISPKIQVLGDGLVFSGVAIATSILLVDIICGITDFGPVFDSAAEEISSVCLLIIVMIIHSFLLFSFLCNYINKISREEAGAADFSRENLLLTSSGPDRKSPACQADPFASPELHKLGKMVTSIHLTESDPARPHPLSNNPREDPGYGYYVPTAVADTDTLEHGGSGRIPT</sequence>
<evidence type="ECO:0000256" key="2">
    <source>
        <dbReference type="SAM" id="Phobius"/>
    </source>
</evidence>
<evidence type="ECO:0000256" key="1">
    <source>
        <dbReference type="SAM" id="MobiDB-lite"/>
    </source>
</evidence>
<dbReference type="EMBL" id="MU853401">
    <property type="protein sequence ID" value="KAK4138466.1"/>
    <property type="molecule type" value="Genomic_DNA"/>
</dbReference>
<feature type="region of interest" description="Disordered" evidence="1">
    <location>
        <begin position="250"/>
        <end position="273"/>
    </location>
</feature>
<keyword evidence="2" id="KW-0812">Transmembrane</keyword>
<comment type="caution">
    <text evidence="3">The sequence shown here is derived from an EMBL/GenBank/DDBJ whole genome shotgun (WGS) entry which is preliminary data.</text>
</comment>
<feature type="transmembrane region" description="Helical" evidence="2">
    <location>
        <begin position="169"/>
        <end position="190"/>
    </location>
</feature>
<dbReference type="Proteomes" id="UP001304895">
    <property type="component" value="Unassembled WGS sequence"/>
</dbReference>
<gene>
    <name evidence="3" type="ORF">BT67DRAFT_10301</name>
</gene>
<reference evidence="3" key="2">
    <citation type="submission" date="2023-05" db="EMBL/GenBank/DDBJ databases">
        <authorList>
            <consortium name="Lawrence Berkeley National Laboratory"/>
            <person name="Steindorff A."/>
            <person name="Hensen N."/>
            <person name="Bonometti L."/>
            <person name="Westerberg I."/>
            <person name="Brannstrom I.O."/>
            <person name="Guillou S."/>
            <person name="Cros-Aarteil S."/>
            <person name="Calhoun S."/>
            <person name="Haridas S."/>
            <person name="Kuo A."/>
            <person name="Mondo S."/>
            <person name="Pangilinan J."/>
            <person name="Riley R."/>
            <person name="Labutti K."/>
            <person name="Andreopoulos B."/>
            <person name="Lipzen A."/>
            <person name="Chen C."/>
            <person name="Yanf M."/>
            <person name="Daum C."/>
            <person name="Ng V."/>
            <person name="Clum A."/>
            <person name="Ohm R."/>
            <person name="Martin F."/>
            <person name="Silar P."/>
            <person name="Natvig D."/>
            <person name="Lalanne C."/>
            <person name="Gautier V."/>
            <person name="Ament-Velasquez S.L."/>
            <person name="Kruys A."/>
            <person name="Hutchinson M.I."/>
            <person name="Powell A.J."/>
            <person name="Barry K."/>
            <person name="Miller A.N."/>
            <person name="Grigoriev I.V."/>
            <person name="Debuchy R."/>
            <person name="Gladieux P."/>
            <person name="Thoren M.H."/>
            <person name="Johannesson H."/>
        </authorList>
    </citation>
    <scope>NUCLEOTIDE SEQUENCE</scope>
    <source>
        <strain evidence="3">CBS 123565</strain>
    </source>
</reference>
<reference evidence="3" key="1">
    <citation type="journal article" date="2023" name="Mol. Phylogenet. Evol.">
        <title>Genome-scale phylogeny and comparative genomics of the fungal order Sordariales.</title>
        <authorList>
            <person name="Hensen N."/>
            <person name="Bonometti L."/>
            <person name="Westerberg I."/>
            <person name="Brannstrom I.O."/>
            <person name="Guillou S."/>
            <person name="Cros-Aarteil S."/>
            <person name="Calhoun S."/>
            <person name="Haridas S."/>
            <person name="Kuo A."/>
            <person name="Mondo S."/>
            <person name="Pangilinan J."/>
            <person name="Riley R."/>
            <person name="LaButti K."/>
            <person name="Andreopoulos B."/>
            <person name="Lipzen A."/>
            <person name="Chen C."/>
            <person name="Yan M."/>
            <person name="Daum C."/>
            <person name="Ng V."/>
            <person name="Clum A."/>
            <person name="Steindorff A."/>
            <person name="Ohm R.A."/>
            <person name="Martin F."/>
            <person name="Silar P."/>
            <person name="Natvig D.O."/>
            <person name="Lalanne C."/>
            <person name="Gautier V."/>
            <person name="Ament-Velasquez S.L."/>
            <person name="Kruys A."/>
            <person name="Hutchinson M.I."/>
            <person name="Powell A.J."/>
            <person name="Barry K."/>
            <person name="Miller A.N."/>
            <person name="Grigoriev I.V."/>
            <person name="Debuchy R."/>
            <person name="Gladieux P."/>
            <person name="Hiltunen Thoren M."/>
            <person name="Johannesson H."/>
        </authorList>
    </citation>
    <scope>NUCLEOTIDE SEQUENCE</scope>
    <source>
        <strain evidence="3">CBS 123565</strain>
    </source>
</reference>
<keyword evidence="2" id="KW-1133">Transmembrane helix</keyword>
<feature type="transmembrane region" description="Helical" evidence="2">
    <location>
        <begin position="95"/>
        <end position="118"/>
    </location>
</feature>
<evidence type="ECO:0000313" key="3">
    <source>
        <dbReference type="EMBL" id="KAK4138466.1"/>
    </source>
</evidence>
<dbReference type="AlphaFoldDB" id="A0AAN6UV86"/>
<accession>A0AAN6UV86</accession>
<protein>
    <submittedName>
        <fullName evidence="3">Uncharacterized protein</fullName>
    </submittedName>
</protein>
<keyword evidence="2" id="KW-0472">Membrane</keyword>
<evidence type="ECO:0000313" key="4">
    <source>
        <dbReference type="Proteomes" id="UP001304895"/>
    </source>
</evidence>
<keyword evidence="4" id="KW-1185">Reference proteome</keyword>
<feature type="transmembrane region" description="Helical" evidence="2">
    <location>
        <begin position="130"/>
        <end position="149"/>
    </location>
</feature>
<name>A0AAN6UV86_9PEZI</name>